<accession>A0A7Y5ASZ4</accession>
<dbReference type="EMBL" id="JABSOD010000013">
    <property type="protein sequence ID" value="NRQ43479.1"/>
    <property type="molecule type" value="Genomic_DNA"/>
</dbReference>
<name>A0A7Y5ASZ4_9GAMM</name>
<comment type="caution">
    <text evidence="1">The sequence shown here is derived from an EMBL/GenBank/DDBJ whole genome shotgun (WGS) entry which is preliminary data.</text>
</comment>
<reference evidence="1 2" key="1">
    <citation type="submission" date="2020-06" db="EMBL/GenBank/DDBJ databases">
        <title>Rheinheimera sp. nov., a marine bacterium isolated from coastal.</title>
        <authorList>
            <person name="Yu Q."/>
            <person name="Qi Y."/>
            <person name="Pu J."/>
        </authorList>
    </citation>
    <scope>NUCLEOTIDE SEQUENCE [LARGE SCALE GENOMIC DNA]</scope>
    <source>
        <strain evidence="1 2">YQF-2</strain>
    </source>
</reference>
<dbReference type="Proteomes" id="UP000523161">
    <property type="component" value="Unassembled WGS sequence"/>
</dbReference>
<keyword evidence="2" id="KW-1185">Reference proteome</keyword>
<protein>
    <submittedName>
        <fullName evidence="1">Uncharacterized protein</fullName>
    </submittedName>
</protein>
<proteinExistence type="predicted"/>
<dbReference type="InterPro" id="IPR043733">
    <property type="entry name" value="DUF5677"/>
</dbReference>
<evidence type="ECO:0000313" key="2">
    <source>
        <dbReference type="Proteomes" id="UP000523161"/>
    </source>
</evidence>
<evidence type="ECO:0000313" key="1">
    <source>
        <dbReference type="EMBL" id="NRQ43479.1"/>
    </source>
</evidence>
<organism evidence="1 2">
    <name type="scientific">Rheinheimera lutimaris</name>
    <dbReference type="NCBI Taxonomy" id="2740584"/>
    <lineage>
        <taxon>Bacteria</taxon>
        <taxon>Pseudomonadati</taxon>
        <taxon>Pseudomonadota</taxon>
        <taxon>Gammaproteobacteria</taxon>
        <taxon>Chromatiales</taxon>
        <taxon>Chromatiaceae</taxon>
        <taxon>Rheinheimera</taxon>
    </lineage>
</organism>
<sequence length="329" mass="37113">MNKLHQQLLKTIAENPDQSVSDVITSALPSLTRTIKSSLLRNAPEMLSGRQLLETNFIEKNQLRWGKAFELLEVHVVICTELAQNLSFDDEEAQDIVFSILLRLHATAIHIAEDIICLVKNGFADAADARWRALHEVNVTALFISKHGAECAERFNQHAIVDAYRQLIECNKYHHRLQISKPSKEEIDHITFLFKNVETKYGKRFTGQYGWADYLFPNHQGKNVGFAAIEKDVGLDHMRPYYKRASMNIHTNFNGMVSKLGLLGHSTDALLIGRSDLGMADPIHATAISLCQISSRLMSLQTTLDHVVIVNILNELQELIGETLKECIS</sequence>
<dbReference type="RefSeq" id="WP_173501719.1">
    <property type="nucleotide sequence ID" value="NZ_JABSOD010000013.1"/>
</dbReference>
<gene>
    <name evidence="1" type="ORF">HRH59_13065</name>
</gene>
<dbReference type="Pfam" id="PF18928">
    <property type="entry name" value="DUF5677"/>
    <property type="match status" value="1"/>
</dbReference>
<dbReference type="AlphaFoldDB" id="A0A7Y5ASZ4"/>